<keyword evidence="1" id="KW-0862">Zinc</keyword>
<dbReference type="OrthoDB" id="9760715at2"/>
<dbReference type="InterPro" id="IPR007527">
    <property type="entry name" value="Znf_SWIM"/>
</dbReference>
<evidence type="ECO:0000313" key="3">
    <source>
        <dbReference type="EMBL" id="PTQ91301.1"/>
    </source>
</evidence>
<feature type="domain" description="SWIM-type" evidence="2">
    <location>
        <begin position="58"/>
        <end position="92"/>
    </location>
</feature>
<keyword evidence="4" id="KW-1185">Reference proteome</keyword>
<dbReference type="EMBL" id="QAON01000001">
    <property type="protein sequence ID" value="PTQ91301.1"/>
    <property type="molecule type" value="Genomic_DNA"/>
</dbReference>
<proteinExistence type="predicted"/>
<comment type="caution">
    <text evidence="3">The sequence shown here is derived from an EMBL/GenBank/DDBJ whole genome shotgun (WGS) entry which is preliminary data.</text>
</comment>
<evidence type="ECO:0000313" key="4">
    <source>
        <dbReference type="Proteomes" id="UP000244223"/>
    </source>
</evidence>
<dbReference type="Proteomes" id="UP000244223">
    <property type="component" value="Unassembled WGS sequence"/>
</dbReference>
<accession>A0A2T5J3X7</accession>
<dbReference type="GO" id="GO:0008270">
    <property type="term" value="F:zinc ion binding"/>
    <property type="evidence" value="ECO:0007669"/>
    <property type="project" value="UniProtKB-KW"/>
</dbReference>
<dbReference type="RefSeq" id="WP_107864315.1">
    <property type="nucleotide sequence ID" value="NZ_QAON01000001.1"/>
</dbReference>
<dbReference type="PROSITE" id="PS50966">
    <property type="entry name" value="ZF_SWIM"/>
    <property type="match status" value="1"/>
</dbReference>
<organism evidence="3 4">
    <name type="scientific">Agitococcus lubricus</name>
    <dbReference type="NCBI Taxonomy" id="1077255"/>
    <lineage>
        <taxon>Bacteria</taxon>
        <taxon>Pseudomonadati</taxon>
        <taxon>Pseudomonadota</taxon>
        <taxon>Gammaproteobacteria</taxon>
        <taxon>Moraxellales</taxon>
        <taxon>Moraxellaceae</taxon>
        <taxon>Agitococcus</taxon>
    </lineage>
</organism>
<protein>
    <recommendedName>
        <fullName evidence="2">SWIM-type domain-containing protein</fullName>
    </recommendedName>
</protein>
<gene>
    <name evidence="3" type="ORF">C8N29_101374</name>
</gene>
<sequence>MDKPQLSAEQALQYAPDDSSIKAAKKLAAATQWQQLQLHTREQSFPILAGEIKGSALYQSAIFLGDKFSFYCNCPSFKRPCKHGLALLLCYAQSAEAFQQQAIPDWLNQHLRKFEASQQKKQEKAATSVKVVDEAAQAKRAAAREQKVQAALNELQQWLSDLIKVGLGQAKTWHYREFERIKTRLIDGQASGLVVYIDDLVSALAHSEWQSRASLHVGKIQLILSAYQQKQHLALALQHDLRTVIGWNTPQEHVLAGALAEETWLVLGQRELEGQNNIRYRRQWLWGLTQQRPALVLQFAAGFMPLVPALPTMAEFRSEFAWYGSAWPQRIALQSPQAIERQPLRHALGFNTLEEALHQQAQALAANPFLSIFPMLLHQVVPYQQQGQWYIVDSTGHALPLQAPRDKWQLLALSGGHPICVFGEWDANVLTLLSAWSGQEFIEL</sequence>
<keyword evidence="1" id="KW-0479">Metal-binding</keyword>
<name>A0A2T5J3X7_9GAMM</name>
<evidence type="ECO:0000256" key="1">
    <source>
        <dbReference type="PROSITE-ProRule" id="PRU00325"/>
    </source>
</evidence>
<keyword evidence="1" id="KW-0863">Zinc-finger</keyword>
<dbReference type="Pfam" id="PF04434">
    <property type="entry name" value="SWIM"/>
    <property type="match status" value="1"/>
</dbReference>
<reference evidence="3 4" key="1">
    <citation type="submission" date="2018-04" db="EMBL/GenBank/DDBJ databases">
        <title>Genomic Encyclopedia of Archaeal and Bacterial Type Strains, Phase II (KMG-II): from individual species to whole genera.</title>
        <authorList>
            <person name="Goeker M."/>
        </authorList>
    </citation>
    <scope>NUCLEOTIDE SEQUENCE [LARGE SCALE GENOMIC DNA]</scope>
    <source>
        <strain evidence="3 4">DSM 5822</strain>
    </source>
</reference>
<evidence type="ECO:0000259" key="2">
    <source>
        <dbReference type="PROSITE" id="PS50966"/>
    </source>
</evidence>
<dbReference type="AlphaFoldDB" id="A0A2T5J3X7"/>